<feature type="transmembrane region" description="Helical" evidence="1">
    <location>
        <begin position="35"/>
        <end position="53"/>
    </location>
</feature>
<evidence type="ECO:0000256" key="1">
    <source>
        <dbReference type="SAM" id="Phobius"/>
    </source>
</evidence>
<name>A0AAJ4T6P0_9BURK</name>
<feature type="transmembrane region" description="Helical" evidence="1">
    <location>
        <begin position="7"/>
        <end position="29"/>
    </location>
</feature>
<dbReference type="EMBL" id="CP071520">
    <property type="protein sequence ID" value="QSX97805.1"/>
    <property type="molecule type" value="Genomic_DNA"/>
</dbReference>
<feature type="transmembrane region" description="Helical" evidence="1">
    <location>
        <begin position="74"/>
        <end position="95"/>
    </location>
</feature>
<proteinExistence type="predicted"/>
<gene>
    <name evidence="2" type="ORF">J3P46_07760</name>
</gene>
<organism evidence="2 3">
    <name type="scientific">Janthinobacterium lividum</name>
    <dbReference type="NCBI Taxonomy" id="29581"/>
    <lineage>
        <taxon>Bacteria</taxon>
        <taxon>Pseudomonadati</taxon>
        <taxon>Pseudomonadota</taxon>
        <taxon>Betaproteobacteria</taxon>
        <taxon>Burkholderiales</taxon>
        <taxon>Oxalobacteraceae</taxon>
        <taxon>Janthinobacterium</taxon>
    </lineage>
</organism>
<sequence length="170" mass="18931">MNQIFGVTSLIGFATALIVHIAALMGVNVSDNFPAIWWLHGGIFLVFIPFVFSSRKSLGPKPTFAELRAAFPKWVVGLGLCIAAYALVNFALFMMNAAGGNPSIVDGKFVLLNRGNFIRELTAVEYSTFKVNQVRGFSGHWLVFYFVPFAYFMFHKRSEPFNSTPSARLH</sequence>
<dbReference type="AlphaFoldDB" id="A0AAJ4T6P0"/>
<keyword evidence="1" id="KW-1133">Transmembrane helix</keyword>
<evidence type="ECO:0000313" key="2">
    <source>
        <dbReference type="EMBL" id="QSX97805.1"/>
    </source>
</evidence>
<accession>A0AAJ4T6P0</accession>
<protein>
    <submittedName>
        <fullName evidence="2">Uncharacterized protein</fullName>
    </submittedName>
</protein>
<keyword evidence="1" id="KW-0472">Membrane</keyword>
<keyword evidence="1" id="KW-0812">Transmembrane</keyword>
<reference evidence="2 3" key="1">
    <citation type="submission" date="2021-03" db="EMBL/GenBank/DDBJ databases">
        <title>Draft genome sequence of Janthinobacterium sp. strain PLB02 isolated from infected primmorphs (Lubomirskia baicalensis).</title>
        <authorList>
            <person name="Chernogor L.I."/>
            <person name="Belikov S.I."/>
            <person name="Petrushin I.S."/>
        </authorList>
    </citation>
    <scope>NUCLEOTIDE SEQUENCE [LARGE SCALE GENOMIC DNA]</scope>
    <source>
        <strain evidence="2 3">PLB02</strain>
    </source>
</reference>
<evidence type="ECO:0000313" key="3">
    <source>
        <dbReference type="Proteomes" id="UP000662821"/>
    </source>
</evidence>
<feature type="transmembrane region" description="Helical" evidence="1">
    <location>
        <begin position="137"/>
        <end position="154"/>
    </location>
</feature>
<dbReference type="Proteomes" id="UP000662821">
    <property type="component" value="Chromosome"/>
</dbReference>
<dbReference type="RefSeq" id="WP_151093167.1">
    <property type="nucleotide sequence ID" value="NZ_CP071520.1"/>
</dbReference>